<dbReference type="OrthoDB" id="9974981at2759"/>
<dbReference type="GO" id="GO:0016491">
    <property type="term" value="F:oxidoreductase activity"/>
    <property type="evidence" value="ECO:0007669"/>
    <property type="project" value="UniProtKB-KW"/>
</dbReference>
<dbReference type="CDD" id="cd05259">
    <property type="entry name" value="PCBER_SDR_a"/>
    <property type="match status" value="1"/>
</dbReference>
<keyword evidence="3" id="KW-0560">Oxidoreductase</keyword>
<evidence type="ECO:0000256" key="3">
    <source>
        <dbReference type="ARBA" id="ARBA00023002"/>
    </source>
</evidence>
<evidence type="ECO:0000313" key="6">
    <source>
        <dbReference type="Proteomes" id="UP000799324"/>
    </source>
</evidence>
<proteinExistence type="inferred from homology"/>
<protein>
    <submittedName>
        <fullName evidence="5">Isoflavone reductase family protein-like protein</fullName>
    </submittedName>
</protein>
<dbReference type="Proteomes" id="UP000799324">
    <property type="component" value="Unassembled WGS sequence"/>
</dbReference>
<evidence type="ECO:0000256" key="1">
    <source>
        <dbReference type="ARBA" id="ARBA00005725"/>
    </source>
</evidence>
<feature type="domain" description="NAD(P)-binding" evidence="4">
    <location>
        <begin position="12"/>
        <end position="148"/>
    </location>
</feature>
<reference evidence="5" key="1">
    <citation type="journal article" date="2020" name="Stud. Mycol.">
        <title>101 Dothideomycetes genomes: a test case for predicting lifestyles and emergence of pathogens.</title>
        <authorList>
            <person name="Haridas S."/>
            <person name="Albert R."/>
            <person name="Binder M."/>
            <person name="Bloem J."/>
            <person name="Labutti K."/>
            <person name="Salamov A."/>
            <person name="Andreopoulos B."/>
            <person name="Baker S."/>
            <person name="Barry K."/>
            <person name="Bills G."/>
            <person name="Bluhm B."/>
            <person name="Cannon C."/>
            <person name="Castanera R."/>
            <person name="Culley D."/>
            <person name="Daum C."/>
            <person name="Ezra D."/>
            <person name="Gonzalez J."/>
            <person name="Henrissat B."/>
            <person name="Kuo A."/>
            <person name="Liang C."/>
            <person name="Lipzen A."/>
            <person name="Lutzoni F."/>
            <person name="Magnuson J."/>
            <person name="Mondo S."/>
            <person name="Nolan M."/>
            <person name="Ohm R."/>
            <person name="Pangilinan J."/>
            <person name="Park H.-J."/>
            <person name="Ramirez L."/>
            <person name="Alfaro M."/>
            <person name="Sun H."/>
            <person name="Tritt A."/>
            <person name="Yoshinaga Y."/>
            <person name="Zwiers L.-H."/>
            <person name="Turgeon B."/>
            <person name="Goodwin S."/>
            <person name="Spatafora J."/>
            <person name="Crous P."/>
            <person name="Grigoriev I."/>
        </authorList>
    </citation>
    <scope>NUCLEOTIDE SEQUENCE</scope>
    <source>
        <strain evidence="5">CBS 122681</strain>
    </source>
</reference>
<dbReference type="PANTHER" id="PTHR47706">
    <property type="entry name" value="NMRA-LIKE FAMILY PROTEIN"/>
    <property type="match status" value="1"/>
</dbReference>
<dbReference type="InterPro" id="IPR045312">
    <property type="entry name" value="PCBER-like"/>
</dbReference>
<gene>
    <name evidence="5" type="ORF">K491DRAFT_638781</name>
</gene>
<name>A0A6A6SSN1_9PLEO</name>
<dbReference type="EMBL" id="MU004448">
    <property type="protein sequence ID" value="KAF2650660.1"/>
    <property type="molecule type" value="Genomic_DNA"/>
</dbReference>
<keyword evidence="2" id="KW-0521">NADP</keyword>
<organism evidence="5 6">
    <name type="scientific">Lophiostoma macrostomum CBS 122681</name>
    <dbReference type="NCBI Taxonomy" id="1314788"/>
    <lineage>
        <taxon>Eukaryota</taxon>
        <taxon>Fungi</taxon>
        <taxon>Dikarya</taxon>
        <taxon>Ascomycota</taxon>
        <taxon>Pezizomycotina</taxon>
        <taxon>Dothideomycetes</taxon>
        <taxon>Pleosporomycetidae</taxon>
        <taxon>Pleosporales</taxon>
        <taxon>Lophiostomataceae</taxon>
        <taxon>Lophiostoma</taxon>
    </lineage>
</organism>
<dbReference type="InterPro" id="IPR036291">
    <property type="entry name" value="NAD(P)-bd_dom_sf"/>
</dbReference>
<accession>A0A6A6SSN1</accession>
<dbReference type="AlphaFoldDB" id="A0A6A6SSN1"/>
<comment type="similarity">
    <text evidence="1">Belongs to the NmrA-type oxidoreductase family. Isoflavone reductase subfamily.</text>
</comment>
<dbReference type="SUPFAM" id="SSF51735">
    <property type="entry name" value="NAD(P)-binding Rossmann-fold domains"/>
    <property type="match status" value="1"/>
</dbReference>
<evidence type="ECO:0000313" key="5">
    <source>
        <dbReference type="EMBL" id="KAF2650660.1"/>
    </source>
</evidence>
<dbReference type="Pfam" id="PF13460">
    <property type="entry name" value="NAD_binding_10"/>
    <property type="match status" value="1"/>
</dbReference>
<dbReference type="InterPro" id="IPR051609">
    <property type="entry name" value="NmrA/Isoflavone_reductase-like"/>
</dbReference>
<dbReference type="Gene3D" id="3.40.50.720">
    <property type="entry name" value="NAD(P)-binding Rossmann-like Domain"/>
    <property type="match status" value="1"/>
</dbReference>
<evidence type="ECO:0000259" key="4">
    <source>
        <dbReference type="Pfam" id="PF13460"/>
    </source>
</evidence>
<dbReference type="PANTHER" id="PTHR47706:SF9">
    <property type="entry name" value="NMRA-LIKE DOMAIN-CONTAINING PROTEIN-RELATED"/>
    <property type="match status" value="1"/>
</dbReference>
<dbReference type="InterPro" id="IPR016040">
    <property type="entry name" value="NAD(P)-bd_dom"/>
</dbReference>
<keyword evidence="6" id="KW-1185">Reference proteome</keyword>
<evidence type="ECO:0000256" key="2">
    <source>
        <dbReference type="ARBA" id="ARBA00022857"/>
    </source>
</evidence>
<sequence length="303" mass="33352">MSGTLRKVALIGGSGNLGPHLLDALRKDSSFEVTVICRQSSQSQFPAETKIIRVADNYPIDEVTAAFRGHDAVVLSLTFTDIMETLVDAAIAAGVKRLIPSMWGGRLDDAEAREIFPPAAAKARQLDYVKFKETLGWSWTGVTCGPFLDLCIQKNFFGFDSKTRTGRIWDDGEKRFAVTTYKGVGQALVGILHNPLETANRIVHVSSMEMSLNELLMAYKDVTEVTEWDITYGDTEAGIRDAREQHRTAWEFGDRMEALALLGLLTEIRKEGGAHSGTKGIADNDLLGVAQENLVECVRQNLT</sequence>